<dbReference type="STRING" id="749414.SBI_08686"/>
<dbReference type="Gene3D" id="3.40.50.1820">
    <property type="entry name" value="alpha/beta hydrolase"/>
    <property type="match status" value="1"/>
</dbReference>
<dbReference type="PROSITE" id="PS00122">
    <property type="entry name" value="CARBOXYLESTERASE_B_1"/>
    <property type="match status" value="1"/>
</dbReference>
<dbReference type="EC" id="3.1.1.-" evidence="3"/>
<proteinExistence type="inferred from homology"/>
<dbReference type="InterPro" id="IPR002018">
    <property type="entry name" value="CarbesteraseB"/>
</dbReference>
<dbReference type="AlphaFoldDB" id="D7BW94"/>
<reference evidence="5 6" key="1">
    <citation type="journal article" date="2010" name="J. Bacteriol.">
        <title>Genome sequence of the milbemycin-producing bacterium Streptomyces bingchenggensis.</title>
        <authorList>
            <person name="Wang X.J."/>
            <person name="Yan Y.J."/>
            <person name="Zhang B."/>
            <person name="An J."/>
            <person name="Wang J.J."/>
            <person name="Tian J."/>
            <person name="Jiang L."/>
            <person name="Chen Y.H."/>
            <person name="Huang S.X."/>
            <person name="Yin M."/>
            <person name="Zhang J."/>
            <person name="Gao A.L."/>
            <person name="Liu C.X."/>
            <person name="Zhu Z.X."/>
            <person name="Xiang W.S."/>
        </authorList>
    </citation>
    <scope>NUCLEOTIDE SEQUENCE [LARGE SCALE GENOMIC DNA]</scope>
    <source>
        <strain evidence="5 6">BCW-1</strain>
    </source>
</reference>
<dbReference type="Proteomes" id="UP000000377">
    <property type="component" value="Chromosome"/>
</dbReference>
<dbReference type="InterPro" id="IPR019826">
    <property type="entry name" value="Carboxylesterase_B_AS"/>
</dbReference>
<dbReference type="InterPro" id="IPR029058">
    <property type="entry name" value="AB_hydrolase_fold"/>
</dbReference>
<dbReference type="HOGENOM" id="CLU_006586_16_0_11"/>
<dbReference type="EMBL" id="CP002047">
    <property type="protein sequence ID" value="ADI11804.1"/>
    <property type="molecule type" value="Genomic_DNA"/>
</dbReference>
<dbReference type="GO" id="GO:0016787">
    <property type="term" value="F:hydrolase activity"/>
    <property type="evidence" value="ECO:0007669"/>
    <property type="project" value="UniProtKB-KW"/>
</dbReference>
<dbReference type="PANTHER" id="PTHR43142">
    <property type="entry name" value="CARBOXYLIC ESTER HYDROLASE"/>
    <property type="match status" value="1"/>
</dbReference>
<dbReference type="SUPFAM" id="SSF53474">
    <property type="entry name" value="alpha/beta-Hydrolases"/>
    <property type="match status" value="1"/>
</dbReference>
<accession>D7BW94</accession>
<dbReference type="Pfam" id="PF00135">
    <property type="entry name" value="COesterase"/>
    <property type="match status" value="1"/>
</dbReference>
<dbReference type="eggNOG" id="COG2272">
    <property type="taxonomic scope" value="Bacteria"/>
</dbReference>
<name>D7BW94_STRBB</name>
<keyword evidence="2 3" id="KW-0378">Hydrolase</keyword>
<dbReference type="PANTHER" id="PTHR43142:SF5">
    <property type="entry name" value="CARBOXYLIC ESTER HYDROLASE"/>
    <property type="match status" value="1"/>
</dbReference>
<evidence type="ECO:0000313" key="6">
    <source>
        <dbReference type="Proteomes" id="UP000000377"/>
    </source>
</evidence>
<sequence>MVIAPSGRWRGRTVEGVAVFHAIPYARADRFGLPQRREARRENVVDATVRGPVAPQLPSRLESVMGVPDQLEQSEDCLTVTVTTPDGAQPGSLPVLVWLHGGAYLSGSGEWAHYGAARLVRETGMVVVSVSYRLGVFGYLRTPDVSPGNLGLLDQITALEWVRDNIEAFGGDPRRVTVAGQSAGAHSIVAMLGIDRARPLFSQAVIQSAPIGLGFHHHRQARRVAEVFGEELGNDPRRAPVTDLLAAQARTVRRLAGPGALNSAPPLLPVHDIDPMPPAQQWHHNVARDAARRRIMIGNTADEMAAFYGPHPLFSAMRRAPLVGSPLTQAVQRLVQGKVFDNPIRDFADLLAGAGASVWRYEVRPLHPDSPFGACHCIDLPLLFGDGATWRDAPMLRPLSPKEISEIGARTRRYWGEFVHTGRIADPVWPTHRPKSRHVHALP</sequence>
<protein>
    <recommendedName>
        <fullName evidence="3">Carboxylic ester hydrolase</fullName>
        <ecNumber evidence="3">3.1.1.-</ecNumber>
    </recommendedName>
</protein>
<evidence type="ECO:0000256" key="3">
    <source>
        <dbReference type="RuleBase" id="RU361235"/>
    </source>
</evidence>
<dbReference type="ESTHER" id="strbb-d7bw94">
    <property type="family name" value="Carb_B_Bacteria"/>
</dbReference>
<dbReference type="PATRIC" id="fig|749414.3.peg.8938"/>
<keyword evidence="6" id="KW-1185">Reference proteome</keyword>
<evidence type="ECO:0000256" key="2">
    <source>
        <dbReference type="ARBA" id="ARBA00022801"/>
    </source>
</evidence>
<feature type="domain" description="Carboxylesterase type B" evidence="4">
    <location>
        <begin position="4"/>
        <end position="307"/>
    </location>
</feature>
<dbReference type="KEGG" id="sbh:SBI_08686"/>
<evidence type="ECO:0000313" key="5">
    <source>
        <dbReference type="EMBL" id="ADI11804.1"/>
    </source>
</evidence>
<comment type="similarity">
    <text evidence="1 3">Belongs to the type-B carboxylesterase/lipase family.</text>
</comment>
<organism evidence="5 6">
    <name type="scientific">Streptomyces bingchenggensis (strain BCW-1)</name>
    <dbReference type="NCBI Taxonomy" id="749414"/>
    <lineage>
        <taxon>Bacteria</taxon>
        <taxon>Bacillati</taxon>
        <taxon>Actinomycetota</taxon>
        <taxon>Actinomycetes</taxon>
        <taxon>Kitasatosporales</taxon>
        <taxon>Streptomycetaceae</taxon>
        <taxon>Streptomyces</taxon>
    </lineage>
</organism>
<gene>
    <name evidence="5" type="ordered locus">SBI_08686</name>
</gene>
<evidence type="ECO:0000256" key="1">
    <source>
        <dbReference type="ARBA" id="ARBA00005964"/>
    </source>
</evidence>
<evidence type="ECO:0000259" key="4">
    <source>
        <dbReference type="Pfam" id="PF00135"/>
    </source>
</evidence>